<keyword evidence="6" id="KW-0732">Signal</keyword>
<feature type="chain" id="PRO_5007817581" evidence="6">
    <location>
        <begin position="24"/>
        <end position="166"/>
    </location>
</feature>
<evidence type="ECO:0000313" key="8">
    <source>
        <dbReference type="Proteomes" id="UP000077255"/>
    </source>
</evidence>
<dbReference type="KEGG" id="dtx:ATSB10_09780"/>
<evidence type="ECO:0000256" key="1">
    <source>
        <dbReference type="ARBA" id="ARBA00022448"/>
    </source>
</evidence>
<dbReference type="GO" id="GO:0020037">
    <property type="term" value="F:heme binding"/>
    <property type="evidence" value="ECO:0007669"/>
    <property type="project" value="InterPro"/>
</dbReference>
<feature type="signal peptide" evidence="6">
    <location>
        <begin position="1"/>
        <end position="23"/>
    </location>
</feature>
<dbReference type="Proteomes" id="UP000077255">
    <property type="component" value="Chromosome"/>
</dbReference>
<dbReference type="Pfam" id="PF01152">
    <property type="entry name" value="Bac_globin"/>
    <property type="match status" value="1"/>
</dbReference>
<dbReference type="PATRIC" id="fig|445710.3.peg.975"/>
<keyword evidence="8" id="KW-1185">Reference proteome</keyword>
<evidence type="ECO:0000256" key="5">
    <source>
        <dbReference type="PIRSR" id="PIRSR601486-1"/>
    </source>
</evidence>
<feature type="binding site" description="covalent" evidence="5">
    <location>
        <position position="117"/>
    </location>
    <ligand>
        <name>heme</name>
        <dbReference type="ChEBI" id="CHEBI:30413"/>
    </ligand>
</feature>
<name>A0A160N060_9GAMM</name>
<dbReference type="STRING" id="445710.ATSB10_09780"/>
<dbReference type="InterPro" id="IPR001486">
    <property type="entry name" value="Hemoglobin_trunc"/>
</dbReference>
<accession>A0A160N060</accession>
<dbReference type="GO" id="GO:0046872">
    <property type="term" value="F:metal ion binding"/>
    <property type="evidence" value="ECO:0007669"/>
    <property type="project" value="UniProtKB-KW"/>
</dbReference>
<sequence length="166" mass="18011">MYKIMISTLLLAAGLCIGGLAAAQDAMPAARPAANADAYPSAPRDPALKPVFEQFGGKPGLVALMNDFMDNLVADPVTRPYFENADRDHIKAELVDQFCVILDGPCTYTGKDMASAHRGMDVNRAAFNALVQDLQSAMNKHDIPFRAQNKLLAKLAPMHRQIVTKL</sequence>
<proteinExistence type="predicted"/>
<protein>
    <submittedName>
        <fullName evidence="7">Globin</fullName>
    </submittedName>
</protein>
<dbReference type="CDD" id="cd00454">
    <property type="entry name" value="TrHb1_N"/>
    <property type="match status" value="1"/>
</dbReference>
<keyword evidence="4 5" id="KW-0408">Iron</keyword>
<keyword evidence="2 5" id="KW-0349">Heme</keyword>
<evidence type="ECO:0000256" key="2">
    <source>
        <dbReference type="ARBA" id="ARBA00022617"/>
    </source>
</evidence>
<dbReference type="GO" id="GO:0019825">
    <property type="term" value="F:oxygen binding"/>
    <property type="evidence" value="ECO:0007669"/>
    <property type="project" value="InterPro"/>
</dbReference>
<dbReference type="AlphaFoldDB" id="A0A160N060"/>
<dbReference type="InterPro" id="IPR009050">
    <property type="entry name" value="Globin-like_sf"/>
</dbReference>
<dbReference type="OrthoDB" id="9795814at2"/>
<dbReference type="SUPFAM" id="SSF46458">
    <property type="entry name" value="Globin-like"/>
    <property type="match status" value="1"/>
</dbReference>
<evidence type="ECO:0000256" key="4">
    <source>
        <dbReference type="ARBA" id="ARBA00023004"/>
    </source>
</evidence>
<evidence type="ECO:0000256" key="6">
    <source>
        <dbReference type="SAM" id="SignalP"/>
    </source>
</evidence>
<dbReference type="InterPro" id="IPR012292">
    <property type="entry name" value="Globin/Proto"/>
</dbReference>
<dbReference type="EMBL" id="CP014841">
    <property type="protein sequence ID" value="AND68432.1"/>
    <property type="molecule type" value="Genomic_DNA"/>
</dbReference>
<evidence type="ECO:0000256" key="3">
    <source>
        <dbReference type="ARBA" id="ARBA00022723"/>
    </source>
</evidence>
<organism evidence="7 8">
    <name type="scientific">Dyella thiooxydans</name>
    <dbReference type="NCBI Taxonomy" id="445710"/>
    <lineage>
        <taxon>Bacteria</taxon>
        <taxon>Pseudomonadati</taxon>
        <taxon>Pseudomonadota</taxon>
        <taxon>Gammaproteobacteria</taxon>
        <taxon>Lysobacterales</taxon>
        <taxon>Rhodanobacteraceae</taxon>
        <taxon>Dyella</taxon>
    </lineage>
</organism>
<dbReference type="Gene3D" id="1.10.490.10">
    <property type="entry name" value="Globins"/>
    <property type="match status" value="1"/>
</dbReference>
<keyword evidence="3 5" id="KW-0479">Metal-binding</keyword>
<gene>
    <name evidence="7" type="ORF">ATSB10_09780</name>
</gene>
<reference evidence="7 8" key="1">
    <citation type="submission" date="2016-02" db="EMBL/GenBank/DDBJ databases">
        <title>Complete genome sequencing and analysis of ATSB10, Dyella thiooxydans isolated from rhizosphere soil of sunflower (Helianthus annuus L.).</title>
        <authorList>
            <person name="Lee Y."/>
            <person name="Hwangbo K."/>
            <person name="Chung H."/>
            <person name="Yoo J."/>
            <person name="Kim K.Y."/>
            <person name="Sa T.M."/>
            <person name="Um Y."/>
            <person name="Madhaiyan M."/>
        </authorList>
    </citation>
    <scope>NUCLEOTIDE SEQUENCE [LARGE SCALE GENOMIC DNA]</scope>
    <source>
        <strain evidence="7 8">ATSB10</strain>
    </source>
</reference>
<dbReference type="RefSeq" id="WP_063670923.1">
    <property type="nucleotide sequence ID" value="NZ_CP014841.1"/>
</dbReference>
<keyword evidence="1" id="KW-0813">Transport</keyword>
<evidence type="ECO:0000313" key="7">
    <source>
        <dbReference type="EMBL" id="AND68432.1"/>
    </source>
</evidence>